<evidence type="ECO:0000313" key="2">
    <source>
        <dbReference type="EMBL" id="AVF37761.1"/>
    </source>
</evidence>
<dbReference type="AlphaFoldDB" id="A0A2L1UXY8"/>
<name>A0A2L1UXY8_9GAMM</name>
<keyword evidence="2" id="KW-0614">Plasmid</keyword>
<dbReference type="OrthoDB" id="6052623at2"/>
<geneLocation type="plasmid" evidence="2 3">
    <name>unnamed1</name>
</geneLocation>
<dbReference type="Pfam" id="PF04449">
    <property type="entry name" value="Fimbrial_CS1"/>
    <property type="match status" value="1"/>
</dbReference>
<sequence length="167" mass="17292">MQKLIKPLFIATVLTAAFNAQAVQKDITVNANVDATVDMTQADGTALPGTITMQYIPGRGLSTYSLNTKIWSNSATANINVALVSAAQLNEATSGTAVPLKVTLGADLKTITTTPTPFTYANLFPAGNTNGSSILPLKISQTTLAPLTTGTYSGVVSLLITQATTQS</sequence>
<accession>A0A2L1UXY8</accession>
<dbReference type="Gene3D" id="2.60.40.2040">
    <property type="entry name" value="CFA/I fimbrial subunit E, pilin domain"/>
    <property type="match status" value="1"/>
</dbReference>
<reference evidence="3" key="1">
    <citation type="submission" date="2017-01" db="EMBL/GenBank/DDBJ databases">
        <title>Genome sequence of Rouxiella sp. ERMR1:05.</title>
        <authorList>
            <person name="Kumar R."/>
            <person name="Singh D."/>
            <person name="Kumar S."/>
        </authorList>
    </citation>
    <scope>NUCLEOTIDE SEQUENCE [LARGE SCALE GENOMIC DNA]</scope>
    <source>
        <strain evidence="3">ERMR1:05</strain>
        <plasmid evidence="3">unnamed1</plasmid>
    </source>
</reference>
<keyword evidence="3" id="KW-1185">Reference proteome</keyword>
<dbReference type="EMBL" id="CP019063">
    <property type="protein sequence ID" value="AVF37761.1"/>
    <property type="molecule type" value="Genomic_DNA"/>
</dbReference>
<evidence type="ECO:0000313" key="3">
    <source>
        <dbReference type="Proteomes" id="UP000239197"/>
    </source>
</evidence>
<evidence type="ECO:0000256" key="1">
    <source>
        <dbReference type="SAM" id="SignalP"/>
    </source>
</evidence>
<dbReference type="RefSeq" id="WP_104925099.1">
    <property type="nucleotide sequence ID" value="NZ_CP019063.1"/>
</dbReference>
<feature type="signal peptide" evidence="1">
    <location>
        <begin position="1"/>
        <end position="22"/>
    </location>
</feature>
<dbReference type="Proteomes" id="UP000239197">
    <property type="component" value="Plasmid unnamed1"/>
</dbReference>
<dbReference type="InterPro" id="IPR007540">
    <property type="entry name" value="Fimbrial_CS1-type"/>
</dbReference>
<dbReference type="GO" id="GO:0009289">
    <property type="term" value="C:pilus"/>
    <property type="evidence" value="ECO:0007669"/>
    <property type="project" value="InterPro"/>
</dbReference>
<feature type="chain" id="PRO_5014869366" evidence="1">
    <location>
        <begin position="23"/>
        <end position="167"/>
    </location>
</feature>
<proteinExistence type="predicted"/>
<keyword evidence="1" id="KW-0732">Signal</keyword>
<protein>
    <submittedName>
        <fullName evidence="2">Fimbrial protein</fullName>
    </submittedName>
</protein>
<organism evidence="2 3">
    <name type="scientific">Rahnella sikkimica</name>
    <dbReference type="NCBI Taxonomy" id="1805933"/>
    <lineage>
        <taxon>Bacteria</taxon>
        <taxon>Pseudomonadati</taxon>
        <taxon>Pseudomonadota</taxon>
        <taxon>Gammaproteobacteria</taxon>
        <taxon>Enterobacterales</taxon>
        <taxon>Yersiniaceae</taxon>
        <taxon>Rahnella</taxon>
    </lineage>
</organism>
<dbReference type="KEGG" id="rox:BV494_22940"/>
<gene>
    <name evidence="2" type="ORF">BV494_22940</name>
</gene>